<evidence type="ECO:0000256" key="4">
    <source>
        <dbReference type="ARBA" id="ARBA00022729"/>
    </source>
</evidence>
<evidence type="ECO:0000256" key="3">
    <source>
        <dbReference type="ARBA" id="ARBA00022448"/>
    </source>
</evidence>
<dbReference type="RefSeq" id="WP_285870585.1">
    <property type="nucleotide sequence ID" value="NZ_JARFYM010000018.1"/>
</dbReference>
<dbReference type="Gene3D" id="3.40.190.10">
    <property type="entry name" value="Periplasmic binding protein-like II"/>
    <property type="match status" value="1"/>
</dbReference>
<dbReference type="InterPro" id="IPR030678">
    <property type="entry name" value="Peptide/Ni-bd"/>
</dbReference>
<dbReference type="EMBL" id="JARFYM010000018">
    <property type="protein sequence ID" value="MDL2401378.1"/>
    <property type="molecule type" value="Genomic_DNA"/>
</dbReference>
<name>A0ABT7K1V1_9HYPH</name>
<protein>
    <submittedName>
        <fullName evidence="7">ABC transporter substrate-binding protein</fullName>
    </submittedName>
</protein>
<keyword evidence="8" id="KW-1185">Reference proteome</keyword>
<evidence type="ECO:0000259" key="6">
    <source>
        <dbReference type="Pfam" id="PF00496"/>
    </source>
</evidence>
<gene>
    <name evidence="7" type="ORF">PY649_20945</name>
</gene>
<evidence type="ECO:0000256" key="5">
    <source>
        <dbReference type="SAM" id="SignalP"/>
    </source>
</evidence>
<reference evidence="7" key="1">
    <citation type="submission" date="2023-06" db="EMBL/GenBank/DDBJ databases">
        <title>Phylogenetic Diversity of Rhizobium strains.</title>
        <authorList>
            <person name="Moura F.T."/>
            <person name="Helene L.C.F."/>
            <person name="Hungria M."/>
        </authorList>
    </citation>
    <scope>NUCLEOTIDE SEQUENCE</scope>
    <source>
        <strain evidence="7">CCGE526</strain>
    </source>
</reference>
<feature type="domain" description="Solute-binding protein family 5" evidence="6">
    <location>
        <begin position="72"/>
        <end position="430"/>
    </location>
</feature>
<evidence type="ECO:0000256" key="2">
    <source>
        <dbReference type="ARBA" id="ARBA00005695"/>
    </source>
</evidence>
<dbReference type="PANTHER" id="PTHR30290">
    <property type="entry name" value="PERIPLASMIC BINDING COMPONENT OF ABC TRANSPORTER"/>
    <property type="match status" value="1"/>
</dbReference>
<comment type="subcellular location">
    <subcellularLocation>
        <location evidence="1">Periplasm</location>
    </subcellularLocation>
</comment>
<accession>A0ABT7K1V1</accession>
<dbReference type="Gene3D" id="3.10.105.10">
    <property type="entry name" value="Dipeptide-binding Protein, Domain 3"/>
    <property type="match status" value="1"/>
</dbReference>
<feature type="chain" id="PRO_5046196893" evidence="5">
    <location>
        <begin position="29"/>
        <end position="508"/>
    </location>
</feature>
<sequence length="508" mass="55916">MKLTGYRNLLFAAALSLLPIATTTPAHAAGTLTVALETDDGSWDPIDTFTLTWGRIGSNLYDGLVLRGPDLKLYPGLATSWQFLDDNKRIRFTLRKGVKFHDGEDFNAAAVKFTFDRLLGPDGAKGPQQANYTSIGSVNVVDDYTVDFILKTPDPVLITKLAGYGAMIVPPKYIQEKGDAYFNLHPVGTGAFKFVDYKPKVSLTLEANPDYWGGAPKLSGLVYRFIPEAATQVSELQSGGIDIATLVPISLIDTIKGDPKLEVESITGPDVVMLRFNSADGITKDPSVRKAMIEAIDRDAIIEQIMQGNAKPIASLQSSLSFGYDPNLKPLPFDPAAAKAALDKAGVKPGTNVELSFIGTNATFREVAQTVAAYLQAVGINVSLKSYESNVYYTDLVPHGKTGPLYQYQWGGWTFDFDNTAYLLYHSGQFWNPYIKDAKLDQMLEAQRATYNVDERKKILNQIADYAADQAYEIPLYNSNTLYAINKRVHNLAPTPDVRFRFLDTTVE</sequence>
<evidence type="ECO:0000313" key="8">
    <source>
        <dbReference type="Proteomes" id="UP001172645"/>
    </source>
</evidence>
<dbReference type="InterPro" id="IPR039424">
    <property type="entry name" value="SBP_5"/>
</dbReference>
<dbReference type="Gene3D" id="3.90.76.10">
    <property type="entry name" value="Dipeptide-binding Protein, Domain 1"/>
    <property type="match status" value="1"/>
</dbReference>
<keyword evidence="3" id="KW-0813">Transport</keyword>
<evidence type="ECO:0000313" key="7">
    <source>
        <dbReference type="EMBL" id="MDL2401378.1"/>
    </source>
</evidence>
<dbReference type="CDD" id="cd00995">
    <property type="entry name" value="PBP2_NikA_DppA_OppA_like"/>
    <property type="match status" value="1"/>
</dbReference>
<comment type="similarity">
    <text evidence="2">Belongs to the bacterial solute-binding protein 5 family.</text>
</comment>
<organism evidence="7 8">
    <name type="scientific">Rhizobium mayense</name>
    <dbReference type="NCBI Taxonomy" id="1312184"/>
    <lineage>
        <taxon>Bacteria</taxon>
        <taxon>Pseudomonadati</taxon>
        <taxon>Pseudomonadota</taxon>
        <taxon>Alphaproteobacteria</taxon>
        <taxon>Hyphomicrobiales</taxon>
        <taxon>Rhizobiaceae</taxon>
        <taxon>Rhizobium/Agrobacterium group</taxon>
        <taxon>Rhizobium</taxon>
    </lineage>
</organism>
<comment type="caution">
    <text evidence="7">The sequence shown here is derived from an EMBL/GenBank/DDBJ whole genome shotgun (WGS) entry which is preliminary data.</text>
</comment>
<dbReference type="SUPFAM" id="SSF53850">
    <property type="entry name" value="Periplasmic binding protein-like II"/>
    <property type="match status" value="1"/>
</dbReference>
<dbReference type="InterPro" id="IPR000914">
    <property type="entry name" value="SBP_5_dom"/>
</dbReference>
<dbReference type="Pfam" id="PF00496">
    <property type="entry name" value="SBP_bac_5"/>
    <property type="match status" value="1"/>
</dbReference>
<dbReference type="PANTHER" id="PTHR30290:SF9">
    <property type="entry name" value="OLIGOPEPTIDE-BINDING PROTEIN APPA"/>
    <property type="match status" value="1"/>
</dbReference>
<feature type="signal peptide" evidence="5">
    <location>
        <begin position="1"/>
        <end position="28"/>
    </location>
</feature>
<dbReference type="Proteomes" id="UP001172645">
    <property type="component" value="Unassembled WGS sequence"/>
</dbReference>
<keyword evidence="4 5" id="KW-0732">Signal</keyword>
<proteinExistence type="inferred from homology"/>
<dbReference type="PIRSF" id="PIRSF002741">
    <property type="entry name" value="MppA"/>
    <property type="match status" value="1"/>
</dbReference>
<evidence type="ECO:0000256" key="1">
    <source>
        <dbReference type="ARBA" id="ARBA00004418"/>
    </source>
</evidence>